<protein>
    <recommendedName>
        <fullName evidence="13">Glycosyltransferase RgtA/B/C/D-like domain-containing protein</fullName>
    </recommendedName>
</protein>
<sequence>MTVTASAPTEAAAPLRASRLPWWAVALAVFAASRVVTTLLFLWVQGQATTSSRAGAHPSLLELASAWDGQWYWYIAERGYPAVLPLTSSGSVDTNQWAFLPVYPYLAKALGLGLVDWRVAALAVSVAAGFGSAVVLGALLLPRLGRSRALFAVALYSVSPLAFVFQTTYAESLGLLLLLAALLLVDRRRYLAAVPVALVLAFTRPGVLALALAVGLQVVIRFVRARRGGLPLPGRELASRLVLAVAAAAAGFAWSAVAAIATGRPDAYFATEGAWRALWMPDATITLFEPWAFAAEFWTARFAGEGAATWLAPVVLVVLVGGFAAALLSPWARRLGSTVRLWAASYALYLLAVFFPQSSVFRLLMPLAPLVGMVAPRSVPARAAVLAGSIALQALWLWVCYGPVQQFWTVP</sequence>
<keyword evidence="8 10" id="KW-1133">Transmembrane helix</keyword>
<feature type="transmembrane region" description="Helical" evidence="10">
    <location>
        <begin position="307"/>
        <end position="329"/>
    </location>
</feature>
<evidence type="ECO:0000256" key="4">
    <source>
        <dbReference type="ARBA" id="ARBA00022676"/>
    </source>
</evidence>
<proteinExistence type="predicted"/>
<organism evidence="11 12">
    <name type="scientific">Amnibacterium soli</name>
    <dbReference type="NCBI Taxonomy" id="1282736"/>
    <lineage>
        <taxon>Bacteria</taxon>
        <taxon>Bacillati</taxon>
        <taxon>Actinomycetota</taxon>
        <taxon>Actinomycetes</taxon>
        <taxon>Micrococcales</taxon>
        <taxon>Microbacteriaceae</taxon>
        <taxon>Amnibacterium</taxon>
    </lineage>
</organism>
<comment type="caution">
    <text evidence="11">The sequence shown here is derived from an EMBL/GenBank/DDBJ whole genome shotgun (WGS) entry which is preliminary data.</text>
</comment>
<dbReference type="Proteomes" id="UP001500121">
    <property type="component" value="Unassembled WGS sequence"/>
</dbReference>
<name>A0ABP8YSN2_9MICO</name>
<evidence type="ECO:0008006" key="13">
    <source>
        <dbReference type="Google" id="ProtNLM"/>
    </source>
</evidence>
<keyword evidence="6 10" id="KW-0812">Transmembrane</keyword>
<dbReference type="InterPro" id="IPR007315">
    <property type="entry name" value="PIG-V/Gpi18"/>
</dbReference>
<evidence type="ECO:0000313" key="11">
    <source>
        <dbReference type="EMBL" id="GAA4736820.1"/>
    </source>
</evidence>
<comment type="subcellular location">
    <subcellularLocation>
        <location evidence="1">Endoplasmic reticulum membrane</location>
        <topology evidence="1">Multi-pass membrane protein</topology>
    </subcellularLocation>
</comment>
<dbReference type="EMBL" id="BAABLP010000001">
    <property type="protein sequence ID" value="GAA4736820.1"/>
    <property type="molecule type" value="Genomic_DNA"/>
</dbReference>
<feature type="transmembrane region" description="Helical" evidence="10">
    <location>
        <begin position="341"/>
        <end position="361"/>
    </location>
</feature>
<feature type="transmembrane region" description="Helical" evidence="10">
    <location>
        <begin position="119"/>
        <end position="141"/>
    </location>
</feature>
<keyword evidence="4" id="KW-0328">Glycosyltransferase</keyword>
<evidence type="ECO:0000256" key="9">
    <source>
        <dbReference type="ARBA" id="ARBA00023136"/>
    </source>
</evidence>
<evidence type="ECO:0000256" key="7">
    <source>
        <dbReference type="ARBA" id="ARBA00022824"/>
    </source>
</evidence>
<evidence type="ECO:0000256" key="2">
    <source>
        <dbReference type="ARBA" id="ARBA00004687"/>
    </source>
</evidence>
<feature type="transmembrane region" description="Helical" evidence="10">
    <location>
        <begin position="381"/>
        <end position="401"/>
    </location>
</feature>
<evidence type="ECO:0000256" key="8">
    <source>
        <dbReference type="ARBA" id="ARBA00022989"/>
    </source>
</evidence>
<evidence type="ECO:0000256" key="10">
    <source>
        <dbReference type="SAM" id="Phobius"/>
    </source>
</evidence>
<reference evidence="12" key="1">
    <citation type="journal article" date="2019" name="Int. J. Syst. Evol. Microbiol.">
        <title>The Global Catalogue of Microorganisms (GCM) 10K type strain sequencing project: providing services to taxonomists for standard genome sequencing and annotation.</title>
        <authorList>
            <consortium name="The Broad Institute Genomics Platform"/>
            <consortium name="The Broad Institute Genome Sequencing Center for Infectious Disease"/>
            <person name="Wu L."/>
            <person name="Ma J."/>
        </authorList>
    </citation>
    <scope>NUCLEOTIDE SEQUENCE [LARGE SCALE GENOMIC DNA]</scope>
    <source>
        <strain evidence="12">JCM 19015</strain>
    </source>
</reference>
<keyword evidence="3" id="KW-0337">GPI-anchor biosynthesis</keyword>
<accession>A0ABP8YSN2</accession>
<gene>
    <name evidence="11" type="ORF">GCM10025783_03850</name>
</gene>
<feature type="transmembrane region" description="Helical" evidence="10">
    <location>
        <begin position="153"/>
        <end position="184"/>
    </location>
</feature>
<keyword evidence="7" id="KW-0256">Endoplasmic reticulum</keyword>
<evidence type="ECO:0000256" key="1">
    <source>
        <dbReference type="ARBA" id="ARBA00004477"/>
    </source>
</evidence>
<feature type="transmembrane region" description="Helical" evidence="10">
    <location>
        <begin position="190"/>
        <end position="220"/>
    </location>
</feature>
<dbReference type="PANTHER" id="PTHR12468:SF2">
    <property type="entry name" value="GPI MANNOSYLTRANSFERASE 2"/>
    <property type="match status" value="1"/>
</dbReference>
<evidence type="ECO:0000256" key="6">
    <source>
        <dbReference type="ARBA" id="ARBA00022692"/>
    </source>
</evidence>
<keyword evidence="5" id="KW-0808">Transferase</keyword>
<keyword evidence="9 10" id="KW-0472">Membrane</keyword>
<feature type="transmembrane region" description="Helical" evidence="10">
    <location>
        <begin position="241"/>
        <end position="261"/>
    </location>
</feature>
<dbReference type="PANTHER" id="PTHR12468">
    <property type="entry name" value="GPI MANNOSYLTRANSFERASE 2"/>
    <property type="match status" value="1"/>
</dbReference>
<evidence type="ECO:0000313" key="12">
    <source>
        <dbReference type="Proteomes" id="UP001500121"/>
    </source>
</evidence>
<evidence type="ECO:0000256" key="5">
    <source>
        <dbReference type="ARBA" id="ARBA00022679"/>
    </source>
</evidence>
<feature type="transmembrane region" description="Helical" evidence="10">
    <location>
        <begin position="20"/>
        <end position="44"/>
    </location>
</feature>
<evidence type="ECO:0000256" key="3">
    <source>
        <dbReference type="ARBA" id="ARBA00022502"/>
    </source>
</evidence>
<keyword evidence="12" id="KW-1185">Reference proteome</keyword>
<comment type="pathway">
    <text evidence="2">Glycolipid biosynthesis; glycosylphosphatidylinositol-anchor biosynthesis.</text>
</comment>